<proteinExistence type="inferred from homology"/>
<feature type="domain" description="RNA polymerase sigma-70 region 2" evidence="6">
    <location>
        <begin position="20"/>
        <end position="79"/>
    </location>
</feature>
<sequence>MDDSAEAGFRDFATTSAAGLRRFAYLLCGDWHLAEDLTQTTLLKIYRSWRKLRHDEAIAHYVRRTLLRTWLDEKRKPWRRRESGHDVVPEVADGTLDPAARAERLWARTVVQRGLLEVPPKQRAVLVLRYFDELSVAETAAVLGCSEGNVKSQTARGLAALARIVDRLEPGKGLKIA</sequence>
<name>A0A1I3TTQ8_9PSEU</name>
<dbReference type="InterPro" id="IPR014284">
    <property type="entry name" value="RNA_pol_sigma-70_dom"/>
</dbReference>
<evidence type="ECO:0000313" key="9">
    <source>
        <dbReference type="Proteomes" id="UP000199025"/>
    </source>
</evidence>
<dbReference type="Pfam" id="PF04542">
    <property type="entry name" value="Sigma70_r2"/>
    <property type="match status" value="1"/>
</dbReference>
<keyword evidence="4" id="KW-0238">DNA-binding</keyword>
<dbReference type="InterPro" id="IPR039425">
    <property type="entry name" value="RNA_pol_sigma-70-like"/>
</dbReference>
<dbReference type="Pfam" id="PF08281">
    <property type="entry name" value="Sigma70_r4_2"/>
    <property type="match status" value="1"/>
</dbReference>
<dbReference type="EMBL" id="FORP01000008">
    <property type="protein sequence ID" value="SFJ72927.1"/>
    <property type="molecule type" value="Genomic_DNA"/>
</dbReference>
<dbReference type="GO" id="GO:0003677">
    <property type="term" value="F:DNA binding"/>
    <property type="evidence" value="ECO:0007669"/>
    <property type="project" value="UniProtKB-KW"/>
</dbReference>
<evidence type="ECO:0000256" key="3">
    <source>
        <dbReference type="ARBA" id="ARBA00023082"/>
    </source>
</evidence>
<accession>A0A1I3TTQ8</accession>
<keyword evidence="9" id="KW-1185">Reference proteome</keyword>
<evidence type="ECO:0000256" key="5">
    <source>
        <dbReference type="ARBA" id="ARBA00023163"/>
    </source>
</evidence>
<evidence type="ECO:0000259" key="6">
    <source>
        <dbReference type="Pfam" id="PF04542"/>
    </source>
</evidence>
<feature type="domain" description="RNA polymerase sigma factor 70 region 4 type 2" evidence="7">
    <location>
        <begin position="111"/>
        <end position="161"/>
    </location>
</feature>
<protein>
    <submittedName>
        <fullName evidence="8">RNA polymerase sigma-70 factor, sigma-E family</fullName>
    </submittedName>
</protein>
<dbReference type="InterPro" id="IPR013324">
    <property type="entry name" value="RNA_pol_sigma_r3/r4-like"/>
</dbReference>
<dbReference type="InterPro" id="IPR036388">
    <property type="entry name" value="WH-like_DNA-bd_sf"/>
</dbReference>
<dbReference type="Gene3D" id="1.10.1740.10">
    <property type="match status" value="1"/>
</dbReference>
<evidence type="ECO:0000313" key="8">
    <source>
        <dbReference type="EMBL" id="SFJ72927.1"/>
    </source>
</evidence>
<gene>
    <name evidence="8" type="ORF">SAMN05421835_1087</name>
</gene>
<dbReference type="Gene3D" id="1.10.10.10">
    <property type="entry name" value="Winged helix-like DNA-binding domain superfamily/Winged helix DNA-binding domain"/>
    <property type="match status" value="1"/>
</dbReference>
<evidence type="ECO:0000259" key="7">
    <source>
        <dbReference type="Pfam" id="PF08281"/>
    </source>
</evidence>
<dbReference type="AlphaFoldDB" id="A0A1I3TTQ8"/>
<dbReference type="RefSeq" id="WP_091507855.1">
    <property type="nucleotide sequence ID" value="NZ_CBDQZW010000004.1"/>
</dbReference>
<organism evidence="8 9">
    <name type="scientific">Amycolatopsis sacchari</name>
    <dbReference type="NCBI Taxonomy" id="115433"/>
    <lineage>
        <taxon>Bacteria</taxon>
        <taxon>Bacillati</taxon>
        <taxon>Actinomycetota</taxon>
        <taxon>Actinomycetes</taxon>
        <taxon>Pseudonocardiales</taxon>
        <taxon>Pseudonocardiaceae</taxon>
        <taxon>Amycolatopsis</taxon>
    </lineage>
</organism>
<dbReference type="Proteomes" id="UP000199025">
    <property type="component" value="Unassembled WGS sequence"/>
</dbReference>
<comment type="similarity">
    <text evidence="1">Belongs to the sigma-70 factor family. ECF subfamily.</text>
</comment>
<dbReference type="NCBIfam" id="TIGR02937">
    <property type="entry name" value="sigma70-ECF"/>
    <property type="match status" value="1"/>
</dbReference>
<keyword evidence="3" id="KW-0731">Sigma factor</keyword>
<dbReference type="InterPro" id="IPR013325">
    <property type="entry name" value="RNA_pol_sigma_r2"/>
</dbReference>
<dbReference type="SUPFAM" id="SSF88659">
    <property type="entry name" value="Sigma3 and sigma4 domains of RNA polymerase sigma factors"/>
    <property type="match status" value="1"/>
</dbReference>
<evidence type="ECO:0000256" key="4">
    <source>
        <dbReference type="ARBA" id="ARBA00023125"/>
    </source>
</evidence>
<dbReference type="PANTHER" id="PTHR43133">
    <property type="entry name" value="RNA POLYMERASE ECF-TYPE SIGMA FACTO"/>
    <property type="match status" value="1"/>
</dbReference>
<dbReference type="CDD" id="cd06171">
    <property type="entry name" value="Sigma70_r4"/>
    <property type="match status" value="1"/>
</dbReference>
<dbReference type="GO" id="GO:0016987">
    <property type="term" value="F:sigma factor activity"/>
    <property type="evidence" value="ECO:0007669"/>
    <property type="project" value="UniProtKB-KW"/>
</dbReference>
<dbReference type="OrthoDB" id="3783006at2"/>
<reference evidence="8 9" key="1">
    <citation type="submission" date="2016-10" db="EMBL/GenBank/DDBJ databases">
        <authorList>
            <person name="de Groot N.N."/>
        </authorList>
    </citation>
    <scope>NUCLEOTIDE SEQUENCE [LARGE SCALE GENOMIC DNA]</scope>
    <source>
        <strain evidence="8 9">DSM 44468</strain>
    </source>
</reference>
<dbReference type="STRING" id="115433.SAMN05421835_1087"/>
<dbReference type="InterPro" id="IPR013249">
    <property type="entry name" value="RNA_pol_sigma70_r4_t2"/>
</dbReference>
<dbReference type="SUPFAM" id="SSF88946">
    <property type="entry name" value="Sigma2 domain of RNA polymerase sigma factors"/>
    <property type="match status" value="1"/>
</dbReference>
<keyword evidence="5" id="KW-0804">Transcription</keyword>
<dbReference type="GO" id="GO:0006352">
    <property type="term" value="P:DNA-templated transcription initiation"/>
    <property type="evidence" value="ECO:0007669"/>
    <property type="project" value="InterPro"/>
</dbReference>
<dbReference type="PANTHER" id="PTHR43133:SF50">
    <property type="entry name" value="ECF RNA POLYMERASE SIGMA FACTOR SIGM"/>
    <property type="match status" value="1"/>
</dbReference>
<keyword evidence="2" id="KW-0805">Transcription regulation</keyword>
<evidence type="ECO:0000256" key="2">
    <source>
        <dbReference type="ARBA" id="ARBA00023015"/>
    </source>
</evidence>
<dbReference type="InterPro" id="IPR007627">
    <property type="entry name" value="RNA_pol_sigma70_r2"/>
</dbReference>
<evidence type="ECO:0000256" key="1">
    <source>
        <dbReference type="ARBA" id="ARBA00010641"/>
    </source>
</evidence>